<dbReference type="RefSeq" id="WP_010121640.1">
    <property type="nucleotide sequence ID" value="NZ_DAITTW010000002.1"/>
</dbReference>
<protein>
    <submittedName>
        <fullName evidence="1">Uncharacterized protein</fullName>
    </submittedName>
</protein>
<organism evidence="1 2">
    <name type="scientific">Corynebacterium nuruki</name>
    <dbReference type="NCBI Taxonomy" id="1032851"/>
    <lineage>
        <taxon>Bacteria</taxon>
        <taxon>Bacillati</taxon>
        <taxon>Actinomycetota</taxon>
        <taxon>Actinomycetes</taxon>
        <taxon>Mycobacteriales</taxon>
        <taxon>Corynebacteriaceae</taxon>
        <taxon>Corynebacterium</taxon>
    </lineage>
</organism>
<dbReference type="AlphaFoldDB" id="A0A3D4T1Z6"/>
<dbReference type="Proteomes" id="UP000261739">
    <property type="component" value="Unassembled WGS sequence"/>
</dbReference>
<accession>A0A3D4T1Z6</accession>
<name>A0A3D4T1Z6_9CORY</name>
<comment type="caution">
    <text evidence="1">The sequence shown here is derived from an EMBL/GenBank/DDBJ whole genome shotgun (WGS) entry which is preliminary data.</text>
</comment>
<gene>
    <name evidence="1" type="ORF">DIW82_10780</name>
</gene>
<dbReference type="EMBL" id="DQID01000277">
    <property type="protein sequence ID" value="HCT15241.1"/>
    <property type="molecule type" value="Genomic_DNA"/>
</dbReference>
<evidence type="ECO:0000313" key="2">
    <source>
        <dbReference type="Proteomes" id="UP000261739"/>
    </source>
</evidence>
<reference evidence="1 2" key="1">
    <citation type="journal article" date="2018" name="Nat. Biotechnol.">
        <title>A standardized bacterial taxonomy based on genome phylogeny substantially revises the tree of life.</title>
        <authorList>
            <person name="Parks D.H."/>
            <person name="Chuvochina M."/>
            <person name="Waite D.W."/>
            <person name="Rinke C."/>
            <person name="Skarshewski A."/>
            <person name="Chaumeil P.A."/>
            <person name="Hugenholtz P."/>
        </authorList>
    </citation>
    <scope>NUCLEOTIDE SEQUENCE [LARGE SCALE GENOMIC DNA]</scope>
    <source>
        <strain evidence="1">UBA11247</strain>
    </source>
</reference>
<evidence type="ECO:0000313" key="1">
    <source>
        <dbReference type="EMBL" id="HCT15241.1"/>
    </source>
</evidence>
<sequence>MATISSVTLSTGTCPDPLRAFTAPVSWSQRNRKTGVGTLTGWTALRTADYDVRPATADEETTAGFLAAVAAEVLLAVDGDLGDIEDALLLDPVSLAALQEGDPGHDLRDLLDQLVALLQLDAYGCLIVTDLDPLRDGDGDGDTSALEAALEDAGFTTESEDRDVWWLITTAARPE</sequence>
<proteinExistence type="predicted"/>